<reference evidence="2" key="2">
    <citation type="submission" date="2023-05" db="EMBL/GenBank/DDBJ databases">
        <authorList>
            <consortium name="Lawrence Berkeley National Laboratory"/>
            <person name="Steindorff A."/>
            <person name="Hensen N."/>
            <person name="Bonometti L."/>
            <person name="Westerberg I."/>
            <person name="Brannstrom I.O."/>
            <person name="Guillou S."/>
            <person name="Cros-Aarteil S."/>
            <person name="Calhoun S."/>
            <person name="Haridas S."/>
            <person name="Kuo A."/>
            <person name="Mondo S."/>
            <person name="Pangilinan J."/>
            <person name="Riley R."/>
            <person name="Labutti K."/>
            <person name="Andreopoulos B."/>
            <person name="Lipzen A."/>
            <person name="Chen C."/>
            <person name="Yanf M."/>
            <person name="Daum C."/>
            <person name="Ng V."/>
            <person name="Clum A."/>
            <person name="Ohm R."/>
            <person name="Martin F."/>
            <person name="Silar P."/>
            <person name="Natvig D."/>
            <person name="Lalanne C."/>
            <person name="Gautier V."/>
            <person name="Ament-Velasquez S.L."/>
            <person name="Kruys A."/>
            <person name="Hutchinson M.I."/>
            <person name="Powell A.J."/>
            <person name="Barry K."/>
            <person name="Miller A.N."/>
            <person name="Grigoriev I.V."/>
            <person name="Debuchy R."/>
            <person name="Gladieux P."/>
            <person name="Thoren M.H."/>
            <person name="Johannesson H."/>
        </authorList>
    </citation>
    <scope>NUCLEOTIDE SEQUENCE</scope>
    <source>
        <strain evidence="2">PSN293</strain>
    </source>
</reference>
<dbReference type="EMBL" id="MU858132">
    <property type="protein sequence ID" value="KAK4212216.1"/>
    <property type="molecule type" value="Genomic_DNA"/>
</dbReference>
<name>A0AAN6Y4T6_9PEZI</name>
<feature type="compositionally biased region" description="Acidic residues" evidence="1">
    <location>
        <begin position="528"/>
        <end position="537"/>
    </location>
</feature>
<sequence length="582" mass="63915">MPITSVDLGTTTACRVQQHQAASSFISLTLSTSGAIDIPSDFIAETPDTALEPSRIARAWEDGALWVSKAGSCRLDFAVVLVNGEEESLDSVINDKTLSRICSSIAELQVWQDTGLHLRDRHSEDSNSDSDIATTWEEKNSRTQTSSSYFLQHPDLSSDIHAPPSVPCAIFHGLACQIKLQFKNAGHATATTNSGQRSERPAHDHKYNLRRKAHPTSKAGGELAHVENPDTAAVLGNLPSSERGEPRIHEEKESLASGGEIQGFLDGQTVPERAQSDSSPMDIAQEIEELLDATLRRLIGVGKGGLKGIKVTRQLGQRSLIAIAPAVWNLRYLQSVTAHAQLIPSLASSIARLQNSRSASLRDKVGRITGQQQPTQDDIVDEATQRLWRLCQTQIRPRPALRGSGTQTENVRAVVSHKPAGSQPSFEQQETRMMEFPHYWEHIGALHEGTRSSDEADSDSEVWQAGWLDPFESEMDEERNVFTPGGSFSDIDSELVGYGSDTDDGEEEASVGEYFYADGQGNVFAIDVGDEEGSEEDHDQRSLESDWDNSASSVSEAREEGSDEYFAVEHYPGQHELWLHHH</sequence>
<accession>A0AAN6Y4T6</accession>
<feature type="region of interest" description="Disordered" evidence="1">
    <location>
        <begin position="237"/>
        <end position="263"/>
    </location>
</feature>
<feature type="compositionally biased region" description="Basic and acidic residues" evidence="1">
    <location>
        <begin position="242"/>
        <end position="254"/>
    </location>
</feature>
<keyword evidence="3" id="KW-1185">Reference proteome</keyword>
<gene>
    <name evidence="2" type="ORF">QBC37DRAFT_389027</name>
</gene>
<proteinExistence type="predicted"/>
<organism evidence="2 3">
    <name type="scientific">Rhypophila decipiens</name>
    <dbReference type="NCBI Taxonomy" id="261697"/>
    <lineage>
        <taxon>Eukaryota</taxon>
        <taxon>Fungi</taxon>
        <taxon>Dikarya</taxon>
        <taxon>Ascomycota</taxon>
        <taxon>Pezizomycotina</taxon>
        <taxon>Sordariomycetes</taxon>
        <taxon>Sordariomycetidae</taxon>
        <taxon>Sordariales</taxon>
        <taxon>Naviculisporaceae</taxon>
        <taxon>Rhypophila</taxon>
    </lineage>
</organism>
<evidence type="ECO:0000313" key="3">
    <source>
        <dbReference type="Proteomes" id="UP001301769"/>
    </source>
</evidence>
<feature type="compositionally biased region" description="Basic and acidic residues" evidence="1">
    <location>
        <begin position="197"/>
        <end position="207"/>
    </location>
</feature>
<reference evidence="2" key="1">
    <citation type="journal article" date="2023" name="Mol. Phylogenet. Evol.">
        <title>Genome-scale phylogeny and comparative genomics of the fungal order Sordariales.</title>
        <authorList>
            <person name="Hensen N."/>
            <person name="Bonometti L."/>
            <person name="Westerberg I."/>
            <person name="Brannstrom I.O."/>
            <person name="Guillou S."/>
            <person name="Cros-Aarteil S."/>
            <person name="Calhoun S."/>
            <person name="Haridas S."/>
            <person name="Kuo A."/>
            <person name="Mondo S."/>
            <person name="Pangilinan J."/>
            <person name="Riley R."/>
            <person name="LaButti K."/>
            <person name="Andreopoulos B."/>
            <person name="Lipzen A."/>
            <person name="Chen C."/>
            <person name="Yan M."/>
            <person name="Daum C."/>
            <person name="Ng V."/>
            <person name="Clum A."/>
            <person name="Steindorff A."/>
            <person name="Ohm R.A."/>
            <person name="Martin F."/>
            <person name="Silar P."/>
            <person name="Natvig D.O."/>
            <person name="Lalanne C."/>
            <person name="Gautier V."/>
            <person name="Ament-Velasquez S.L."/>
            <person name="Kruys A."/>
            <person name="Hutchinson M.I."/>
            <person name="Powell A.J."/>
            <person name="Barry K."/>
            <person name="Miller A.N."/>
            <person name="Grigoriev I.V."/>
            <person name="Debuchy R."/>
            <person name="Gladieux P."/>
            <person name="Hiltunen Thoren M."/>
            <person name="Johannesson H."/>
        </authorList>
    </citation>
    <scope>NUCLEOTIDE SEQUENCE</scope>
    <source>
        <strain evidence="2">PSN293</strain>
    </source>
</reference>
<feature type="region of interest" description="Disordered" evidence="1">
    <location>
        <begin position="120"/>
        <end position="147"/>
    </location>
</feature>
<dbReference type="AlphaFoldDB" id="A0AAN6Y4T6"/>
<protein>
    <submittedName>
        <fullName evidence="2">Uncharacterized protein</fullName>
    </submittedName>
</protein>
<dbReference type="Proteomes" id="UP001301769">
    <property type="component" value="Unassembled WGS sequence"/>
</dbReference>
<feature type="region of interest" description="Disordered" evidence="1">
    <location>
        <begin position="189"/>
        <end position="223"/>
    </location>
</feature>
<evidence type="ECO:0000256" key="1">
    <source>
        <dbReference type="SAM" id="MobiDB-lite"/>
    </source>
</evidence>
<evidence type="ECO:0000313" key="2">
    <source>
        <dbReference type="EMBL" id="KAK4212216.1"/>
    </source>
</evidence>
<comment type="caution">
    <text evidence="2">The sequence shown here is derived from an EMBL/GenBank/DDBJ whole genome shotgun (WGS) entry which is preliminary data.</text>
</comment>
<feature type="region of interest" description="Disordered" evidence="1">
    <location>
        <begin position="479"/>
        <end position="506"/>
    </location>
</feature>
<feature type="region of interest" description="Disordered" evidence="1">
    <location>
        <begin position="528"/>
        <end position="568"/>
    </location>
</feature>